<dbReference type="GO" id="GO:0009090">
    <property type="term" value="P:homoserine biosynthetic process"/>
    <property type="evidence" value="ECO:0007669"/>
    <property type="project" value="TreeGrafter"/>
</dbReference>
<evidence type="ECO:0000256" key="5">
    <source>
        <dbReference type="ARBA" id="ARBA00022777"/>
    </source>
</evidence>
<name>A0A399D4L0_9BACT</name>
<reference evidence="10 11" key="1">
    <citation type="journal article" date="2015" name="Int. J. Syst. Evol. Microbiol.">
        <title>Mariniphaga sediminis sp. nov., isolated from coastal sediment.</title>
        <authorList>
            <person name="Wang F.Q."/>
            <person name="Shen Q.Y."/>
            <person name="Chen G.J."/>
            <person name="Du Z.J."/>
        </authorList>
    </citation>
    <scope>NUCLEOTIDE SEQUENCE [LARGE SCALE GENOMIC DNA]</scope>
    <source>
        <strain evidence="10 11">SY21</strain>
    </source>
</reference>
<keyword evidence="5 7" id="KW-0418">Kinase</keyword>
<dbReference type="PANTHER" id="PTHR21499:SF59">
    <property type="entry name" value="ASPARTOKINASE"/>
    <property type="match status" value="1"/>
</dbReference>
<protein>
    <recommendedName>
        <fullName evidence="7">Aspartokinase</fullName>
        <ecNumber evidence="7">2.7.2.4</ecNumber>
    </recommendedName>
</protein>
<dbReference type="GO" id="GO:0009089">
    <property type="term" value="P:lysine biosynthetic process via diaminopimelate"/>
    <property type="evidence" value="ECO:0007669"/>
    <property type="project" value="UniProtKB-UniPathway"/>
</dbReference>
<keyword evidence="11" id="KW-1185">Reference proteome</keyword>
<comment type="similarity">
    <text evidence="2 7">Belongs to the aspartokinase family.</text>
</comment>
<dbReference type="Gene3D" id="1.20.120.1320">
    <property type="entry name" value="Aspartokinase, catalytic domain"/>
    <property type="match status" value="1"/>
</dbReference>
<comment type="pathway">
    <text evidence="8">Amino-acid biosynthesis; L-threonine biosynthesis; L-threonine from L-aspartate: step 1/5.</text>
</comment>
<comment type="caution">
    <text evidence="10">The sequence shown here is derived from an EMBL/GenBank/DDBJ whole genome shotgun (WGS) entry which is preliminary data.</text>
</comment>
<dbReference type="InterPro" id="IPR001048">
    <property type="entry name" value="Asp/Glu/Uridylate_kinase"/>
</dbReference>
<dbReference type="Gene3D" id="3.40.1160.10">
    <property type="entry name" value="Acetylglutamate kinase-like"/>
    <property type="match status" value="1"/>
</dbReference>
<organism evidence="10 11">
    <name type="scientific">Mariniphaga sediminis</name>
    <dbReference type="NCBI Taxonomy" id="1628158"/>
    <lineage>
        <taxon>Bacteria</taxon>
        <taxon>Pseudomonadati</taxon>
        <taxon>Bacteroidota</taxon>
        <taxon>Bacteroidia</taxon>
        <taxon>Marinilabiliales</taxon>
        <taxon>Prolixibacteraceae</taxon>
        <taxon>Mariniphaga</taxon>
    </lineage>
</organism>
<dbReference type="PANTHER" id="PTHR21499">
    <property type="entry name" value="ASPARTATE KINASE"/>
    <property type="match status" value="1"/>
</dbReference>
<dbReference type="EC" id="2.7.2.4" evidence="7"/>
<keyword evidence="3 7" id="KW-0808">Transferase</keyword>
<dbReference type="Pfam" id="PF00696">
    <property type="entry name" value="AA_kinase"/>
    <property type="match status" value="1"/>
</dbReference>
<evidence type="ECO:0000256" key="3">
    <source>
        <dbReference type="ARBA" id="ARBA00022679"/>
    </source>
</evidence>
<dbReference type="GO" id="GO:0004072">
    <property type="term" value="F:aspartate kinase activity"/>
    <property type="evidence" value="ECO:0007669"/>
    <property type="project" value="UniProtKB-EC"/>
</dbReference>
<sequence>MNGSAIFFYFAETLKSKNMNVFKFGGASVKSADAVRNLAKILNGYNENLVVVISAMGKTTDLLETLVKAYFNKDEQKRAIFGQFKNFHIEICDQLFNAAQTPAPVSKLINELEEKLDKTPSLDYDFEYDQIVPFGELVSTSIVSEYLNATGKQNQWIDVRNCIRTDDLHRDASIDWELTGELCKETFDFNENTLYLTQGFIGSTPANITTTLGREGSDFTAAIIGNVLDAESVSFWKDVPGVLSADPKKMEGTTKIDSLSYREAVEITHSGAKIIHSKTMRPLHNKGIPLYVKSFLSPDDPGTVIHEIDHKIQLPPIFIFRENLVLITLSAKDFSFISIEDIERVVHFLIENRVKVTLMQQSAIDLNLVLDAGEADWDWLMKELSPFYTIRYNTGLTLITIRHYTEETLDWIVKEKDIYLEQHSRLTARMLVKE</sequence>
<evidence type="ECO:0000256" key="8">
    <source>
        <dbReference type="RuleBase" id="RU004249"/>
    </source>
</evidence>
<dbReference type="NCBIfam" id="TIGR00657">
    <property type="entry name" value="asp_kinases"/>
    <property type="match status" value="1"/>
</dbReference>
<dbReference type="UniPathway" id="UPA00034">
    <property type="reaction ID" value="UER00015"/>
</dbReference>
<keyword evidence="6" id="KW-0067">ATP-binding</keyword>
<evidence type="ECO:0000256" key="1">
    <source>
        <dbReference type="ARBA" id="ARBA00004766"/>
    </source>
</evidence>
<dbReference type="GO" id="GO:0005829">
    <property type="term" value="C:cytosol"/>
    <property type="evidence" value="ECO:0007669"/>
    <property type="project" value="TreeGrafter"/>
</dbReference>
<dbReference type="GO" id="GO:0009088">
    <property type="term" value="P:threonine biosynthetic process"/>
    <property type="evidence" value="ECO:0007669"/>
    <property type="project" value="UniProtKB-UniPathway"/>
</dbReference>
<comment type="pathway">
    <text evidence="1 8">Amino-acid biosynthesis; L-lysine biosynthesis via DAP pathway; (S)-tetrahydrodipicolinate from L-aspartate: step 1/4.</text>
</comment>
<accession>A0A399D4L0</accession>
<keyword evidence="4" id="KW-0547">Nucleotide-binding</keyword>
<evidence type="ECO:0000256" key="6">
    <source>
        <dbReference type="ARBA" id="ARBA00022840"/>
    </source>
</evidence>
<feature type="domain" description="Aspartate/glutamate/uridylate kinase" evidence="9">
    <location>
        <begin position="19"/>
        <end position="294"/>
    </location>
</feature>
<comment type="catalytic activity">
    <reaction evidence="7">
        <text>L-aspartate + ATP = 4-phospho-L-aspartate + ADP</text>
        <dbReference type="Rhea" id="RHEA:23776"/>
        <dbReference type="ChEBI" id="CHEBI:29991"/>
        <dbReference type="ChEBI" id="CHEBI:30616"/>
        <dbReference type="ChEBI" id="CHEBI:57535"/>
        <dbReference type="ChEBI" id="CHEBI:456216"/>
        <dbReference type="EC" id="2.7.2.4"/>
    </reaction>
</comment>
<evidence type="ECO:0000256" key="7">
    <source>
        <dbReference type="RuleBase" id="RU003448"/>
    </source>
</evidence>
<evidence type="ECO:0000313" key="10">
    <source>
        <dbReference type="EMBL" id="RIH65612.1"/>
    </source>
</evidence>
<dbReference type="InterPro" id="IPR001341">
    <property type="entry name" value="Asp_kinase"/>
</dbReference>
<dbReference type="UniPathway" id="UPA00050">
    <property type="reaction ID" value="UER00461"/>
</dbReference>
<dbReference type="InterPro" id="IPR042199">
    <property type="entry name" value="AsparK_Bifunc_asparK/hSer_DH"/>
</dbReference>
<dbReference type="InterPro" id="IPR036393">
    <property type="entry name" value="AceGlu_kinase-like_sf"/>
</dbReference>
<keyword evidence="8" id="KW-0028">Amino-acid biosynthesis</keyword>
<comment type="pathway">
    <text evidence="8">Amino-acid biosynthesis; L-methionine biosynthesis via de novo pathway; L-homoserine from L-aspartate: step 1/3.</text>
</comment>
<dbReference type="GO" id="GO:0005524">
    <property type="term" value="F:ATP binding"/>
    <property type="evidence" value="ECO:0007669"/>
    <property type="project" value="UniProtKB-KW"/>
</dbReference>
<dbReference type="Proteomes" id="UP000266441">
    <property type="component" value="Unassembled WGS sequence"/>
</dbReference>
<evidence type="ECO:0000313" key="11">
    <source>
        <dbReference type="Proteomes" id="UP000266441"/>
    </source>
</evidence>
<dbReference type="SUPFAM" id="SSF53633">
    <property type="entry name" value="Carbamate kinase-like"/>
    <property type="match status" value="1"/>
</dbReference>
<evidence type="ECO:0000256" key="4">
    <source>
        <dbReference type="ARBA" id="ARBA00022741"/>
    </source>
</evidence>
<dbReference type="EMBL" id="QWET01000005">
    <property type="protein sequence ID" value="RIH65612.1"/>
    <property type="molecule type" value="Genomic_DNA"/>
</dbReference>
<dbReference type="UniPathway" id="UPA00051">
    <property type="reaction ID" value="UER00462"/>
</dbReference>
<gene>
    <name evidence="10" type="ORF">D1164_08060</name>
</gene>
<proteinExistence type="inferred from homology"/>
<evidence type="ECO:0000259" key="9">
    <source>
        <dbReference type="Pfam" id="PF00696"/>
    </source>
</evidence>
<dbReference type="AlphaFoldDB" id="A0A399D4L0"/>
<evidence type="ECO:0000256" key="2">
    <source>
        <dbReference type="ARBA" id="ARBA00010122"/>
    </source>
</evidence>